<reference evidence="1 2" key="1">
    <citation type="journal article" date="2010" name="Stand. Genomic Sci.">
        <title>Complete genome sequence of Marinobacter adhaerens type strain (HP15), a diatom-interacting marine microorganism.</title>
        <authorList>
            <person name="Gardes A."/>
            <person name="Kaeppel E."/>
            <person name="Shehzad A."/>
            <person name="Seebah S."/>
            <person name="Teeling H."/>
            <person name="Yarza P."/>
            <person name="Glockner F.O."/>
            <person name="Grossart H.P."/>
            <person name="Ullrich M.S."/>
        </authorList>
    </citation>
    <scope>NUCLEOTIDE SEQUENCE [LARGE SCALE GENOMIC DNA]</scope>
    <source>
        <strain evidence="2">DSM 23420 / HP15</strain>
    </source>
</reference>
<dbReference type="KEGG" id="mad:HP15_2562"/>
<accession>E4PIS5</accession>
<dbReference type="STRING" id="225937.HP15_2562"/>
<dbReference type="eggNOG" id="ENOG502ZCBJ">
    <property type="taxonomic scope" value="Bacteria"/>
</dbReference>
<proteinExistence type="predicted"/>
<dbReference type="AlphaFoldDB" id="E4PIS5"/>
<protein>
    <submittedName>
        <fullName evidence="1">Uncharacterized protein</fullName>
    </submittedName>
</protein>
<dbReference type="Proteomes" id="UP000007077">
    <property type="component" value="Chromosome"/>
</dbReference>
<organism evidence="1 2">
    <name type="scientific">Marinobacter adhaerens (strain DSM 23420 / HP15)</name>
    <dbReference type="NCBI Taxonomy" id="225937"/>
    <lineage>
        <taxon>Bacteria</taxon>
        <taxon>Pseudomonadati</taxon>
        <taxon>Pseudomonadota</taxon>
        <taxon>Gammaproteobacteria</taxon>
        <taxon>Pseudomonadales</taxon>
        <taxon>Marinobacteraceae</taxon>
        <taxon>Marinobacter</taxon>
    </lineage>
</organism>
<dbReference type="HOGENOM" id="CLU_054939_0_0_6"/>
<evidence type="ECO:0000313" key="1">
    <source>
        <dbReference type="EMBL" id="ADP98326.1"/>
    </source>
</evidence>
<dbReference type="PATRIC" id="fig|225937.3.peg.2587"/>
<evidence type="ECO:0000313" key="2">
    <source>
        <dbReference type="Proteomes" id="UP000007077"/>
    </source>
</evidence>
<gene>
    <name evidence="1" type="ordered locus">HP15_2562</name>
</gene>
<reference evidence="2" key="2">
    <citation type="submission" date="2010-02" db="EMBL/GenBank/DDBJ databases">
        <title>Complete genome sequence of Marinobacter adhaerens type strain (HP15).</title>
        <authorList>
            <person name="Gaerdes A.A.M."/>
            <person name="Kaeppel E."/>
            <person name="Shezad A."/>
            <person name="Seebah S."/>
            <person name="Teeling H."/>
            <person name="Yarza P."/>
            <person name="Gloeckner F.O."/>
            <person name="Ullrich M.S."/>
        </authorList>
    </citation>
    <scope>NUCLEOTIDE SEQUENCE [LARGE SCALE GENOMIC DNA]</scope>
    <source>
        <strain evidence="2">DSM 23420 / HP15</strain>
    </source>
</reference>
<dbReference type="EMBL" id="CP001978">
    <property type="protein sequence ID" value="ADP98326.1"/>
    <property type="molecule type" value="Genomic_DNA"/>
</dbReference>
<sequence>MWMPGGLIPVEQWKVPETSVRRSLKDALRHALAQIRAGVVAEKEVFESLDNLPELSAARLESFAPRPDPSVLAEVLSRALEELGLNHDSGKRVALLVAPPFSGIRSALECFPELEFQQEGEAGRWSLILPPENLLLDEQGAREWWDTQDLSRPWVIPELADFWLRHLSGLALVRELLRRVAAGGTAPGAIGCSSWCWQFWSSYFRDAHFSPMTPSPMAAVELGEWFESLAAGDSDYSITARMADDGLWVLPMTEGNDGKKRKHSGFLRDLASVARGNPGVALAIWRRALRARPEEEAGTEESGPGSSDGGSVTRAWVIPFDQLGLPAVPQSQGDNIGLLLHALLLHDGLDASHLQLVTGVAEHEAGFVLARLARADLIEQQSSGGRWQVTAQGYPSIRRHLQSWGFPVDTF</sequence>
<name>E4PIS5_MARAH</name>